<dbReference type="EMBL" id="JAXDAE010000021">
    <property type="protein sequence ID" value="MDY2588506.1"/>
    <property type="molecule type" value="Genomic_DNA"/>
</dbReference>
<dbReference type="Pfam" id="PF20472">
    <property type="entry name" value="PDDEXK_11"/>
    <property type="match status" value="1"/>
</dbReference>
<name>A0ABU5ER22_9FLAO</name>
<accession>A0ABU5ER22</accession>
<feature type="domain" description="PD-(D/E)XK nuclease" evidence="1">
    <location>
        <begin position="7"/>
        <end position="160"/>
    </location>
</feature>
<evidence type="ECO:0000313" key="2">
    <source>
        <dbReference type="EMBL" id="MDY2588506.1"/>
    </source>
</evidence>
<comment type="caution">
    <text evidence="2">The sequence shown here is derived from an EMBL/GenBank/DDBJ whole genome shotgun (WGS) entry which is preliminary data.</text>
</comment>
<protein>
    <submittedName>
        <fullName evidence="2">PD-(D/E)XK nuclease superfamily protein</fullName>
    </submittedName>
</protein>
<reference evidence="2 3" key="1">
    <citation type="submission" date="2023-11" db="EMBL/GenBank/DDBJ databases">
        <title>Winogradskyella pelagius sp. nov., isolated from coastal sediment.</title>
        <authorList>
            <person name="Li F."/>
        </authorList>
    </citation>
    <scope>NUCLEOTIDE SEQUENCE [LARGE SCALE GENOMIC DNA]</scope>
    <source>
        <strain evidence="2 3">KCTC 23502</strain>
    </source>
</reference>
<dbReference type="InterPro" id="IPR046821">
    <property type="entry name" value="PDDEXK_11"/>
</dbReference>
<proteinExistence type="predicted"/>
<gene>
    <name evidence="2" type="ORF">SNF14_14250</name>
</gene>
<evidence type="ECO:0000259" key="1">
    <source>
        <dbReference type="Pfam" id="PF20472"/>
    </source>
</evidence>
<evidence type="ECO:0000313" key="3">
    <source>
        <dbReference type="Proteomes" id="UP001285855"/>
    </source>
</evidence>
<organism evidence="2 3">
    <name type="scientific">Winogradskyella aquimaris</name>
    <dbReference type="NCBI Taxonomy" id="864074"/>
    <lineage>
        <taxon>Bacteria</taxon>
        <taxon>Pseudomonadati</taxon>
        <taxon>Bacteroidota</taxon>
        <taxon>Flavobacteriia</taxon>
        <taxon>Flavobacteriales</taxon>
        <taxon>Flavobacteriaceae</taxon>
        <taxon>Winogradskyella</taxon>
    </lineage>
</organism>
<dbReference type="RefSeq" id="WP_320556849.1">
    <property type="nucleotide sequence ID" value="NZ_JAXDAE010000021.1"/>
</dbReference>
<dbReference type="Proteomes" id="UP001285855">
    <property type="component" value="Unassembled WGS sequence"/>
</dbReference>
<keyword evidence="3" id="KW-1185">Reference proteome</keyword>
<sequence length="163" mass="18866">MKKGRKTNITGTQLEKAVQTVLLEKGFEIVMYRVWNKNPENYGKELLLKNVPFTTIYGHGGNTEFLLISEQYKLRIRIECKWQQSAGSVDEKLPYLYLNTIEAMPEKDIMILIDGDGFKAGAKTWLRDAVKKKLYTDEKNNDTNVIVFSLAEFFTWANNIFQT</sequence>